<dbReference type="OrthoDB" id="6731210at2759"/>
<feature type="non-terminal residue" evidence="2">
    <location>
        <position position="116"/>
    </location>
</feature>
<evidence type="ECO:0000313" key="3">
    <source>
        <dbReference type="Proteomes" id="UP000410492"/>
    </source>
</evidence>
<gene>
    <name evidence="2" type="ORF">CALMAC_LOCUS13586</name>
</gene>
<reference evidence="2 3" key="1">
    <citation type="submission" date="2019-01" db="EMBL/GenBank/DDBJ databases">
        <authorList>
            <person name="Sayadi A."/>
        </authorList>
    </citation>
    <scope>NUCLEOTIDE SEQUENCE [LARGE SCALE GENOMIC DNA]</scope>
</reference>
<dbReference type="EMBL" id="CAACVG010009711">
    <property type="protein sequence ID" value="VEN53944.1"/>
    <property type="molecule type" value="Genomic_DNA"/>
</dbReference>
<accession>A0A653D1E3</accession>
<proteinExistence type="predicted"/>
<organism evidence="2 3">
    <name type="scientific">Callosobruchus maculatus</name>
    <name type="common">Southern cowpea weevil</name>
    <name type="synonym">Pulse bruchid</name>
    <dbReference type="NCBI Taxonomy" id="64391"/>
    <lineage>
        <taxon>Eukaryota</taxon>
        <taxon>Metazoa</taxon>
        <taxon>Ecdysozoa</taxon>
        <taxon>Arthropoda</taxon>
        <taxon>Hexapoda</taxon>
        <taxon>Insecta</taxon>
        <taxon>Pterygota</taxon>
        <taxon>Neoptera</taxon>
        <taxon>Endopterygota</taxon>
        <taxon>Coleoptera</taxon>
        <taxon>Polyphaga</taxon>
        <taxon>Cucujiformia</taxon>
        <taxon>Chrysomeloidea</taxon>
        <taxon>Chrysomelidae</taxon>
        <taxon>Bruchinae</taxon>
        <taxon>Bruchini</taxon>
        <taxon>Callosobruchus</taxon>
    </lineage>
</organism>
<dbReference type="AlphaFoldDB" id="A0A653D1E3"/>
<evidence type="ECO:0000313" key="2">
    <source>
        <dbReference type="EMBL" id="VEN53944.1"/>
    </source>
</evidence>
<protein>
    <submittedName>
        <fullName evidence="2">Uncharacterized protein</fullName>
    </submittedName>
</protein>
<feature type="compositionally biased region" description="Polar residues" evidence="1">
    <location>
        <begin position="38"/>
        <end position="63"/>
    </location>
</feature>
<dbReference type="Proteomes" id="UP000410492">
    <property type="component" value="Unassembled WGS sequence"/>
</dbReference>
<feature type="region of interest" description="Disordered" evidence="1">
    <location>
        <begin position="38"/>
        <end position="66"/>
    </location>
</feature>
<keyword evidence="3" id="KW-1185">Reference proteome</keyword>
<sequence>MSLAAMPFIDNDLLWSSDHDGKMVDLTSCLQDASVAVDQQNPPTSGAAVSTSSTPVPSQNNGMNELAHSDLNSLVPTIAEPHINDQEDIFRHLPEDTAAIDLDSIFMAEFPGYIKV</sequence>
<evidence type="ECO:0000256" key="1">
    <source>
        <dbReference type="SAM" id="MobiDB-lite"/>
    </source>
</evidence>
<name>A0A653D1E3_CALMS</name>